<evidence type="ECO:0000256" key="7">
    <source>
        <dbReference type="RuleBase" id="RU000320"/>
    </source>
</evidence>
<feature type="transmembrane region" description="Helical" evidence="8">
    <location>
        <begin position="6"/>
        <end position="25"/>
    </location>
</feature>
<feature type="transmembrane region" description="Helical" evidence="8">
    <location>
        <begin position="175"/>
        <end position="197"/>
    </location>
</feature>
<sequence>MSWQVHLPALILTIPLLGAFVSIALTKPLLRNLWFTFILAVTTVLAFLLWRRVGIYGTLIYVMGGQSWNFTLPSGMSLPIRIIMEVDAFGAFMVLTGSISALASGLFSIRFLDRVHDGNKFVSLFLLLLTAMLGLEVTGDLFNFFVFLEIASVASYGLIAFWRDTPEAIEASFKYTVLSTFVALLFLIGVGILYGVYGTLNMAALAKNIQVGFLEKVALVLFITSMAMKCGAVPLHMWEPDAYGQAPAGIPCFLVVVGQASLYGMFRIAFSIYGQAFHGSILAWIVVVFGLLSMFIGVVMAVIQKEAKRLMAYHCISQTGYMLMGIGLGLLALSSPQAMSEFGFTAMKGGIFHIINNAMYKGLLFLTAGSLFYATGTTDLNKLGGLSRNMPYTTVMFAVAAAAIAGLPPFNGFVSKLLIYESSFVVHPFLAVVAMVTSILTLASFVKVFQSGFLGPSRENMTNVREVPLSMIIGMSVLCLMILTLSLMPNWVLSNLIEPAARDLVNQASYIQAVMGSGLQ</sequence>
<evidence type="ECO:0000313" key="10">
    <source>
        <dbReference type="EMBL" id="SIN75258.1"/>
    </source>
</evidence>
<proteinExistence type="inferred from homology"/>
<comment type="subcellular location">
    <subcellularLocation>
        <location evidence="1">Cell membrane</location>
        <topology evidence="1">Multi-pass membrane protein</topology>
    </subcellularLocation>
    <subcellularLocation>
        <location evidence="7">Membrane</location>
        <topology evidence="7">Multi-pass membrane protein</topology>
    </subcellularLocation>
</comment>
<evidence type="ECO:0000256" key="3">
    <source>
        <dbReference type="ARBA" id="ARBA00022475"/>
    </source>
</evidence>
<evidence type="ECO:0000256" key="4">
    <source>
        <dbReference type="ARBA" id="ARBA00022692"/>
    </source>
</evidence>
<dbReference type="Pfam" id="PF00361">
    <property type="entry name" value="Proton_antipo_M"/>
    <property type="match status" value="1"/>
</dbReference>
<feature type="transmembrane region" description="Helical" evidence="8">
    <location>
        <begin position="281"/>
        <end position="303"/>
    </location>
</feature>
<keyword evidence="4 7" id="KW-0812">Transmembrane</keyword>
<dbReference type="PRINTS" id="PR01437">
    <property type="entry name" value="NUOXDRDTASE4"/>
</dbReference>
<gene>
    <name evidence="10" type="ORF">SAMN05444368_1709</name>
</gene>
<comment type="similarity">
    <text evidence="2">Belongs to the CPA3 antiporters (TC 2.A.63) subunit D family.</text>
</comment>
<feature type="domain" description="NADH:quinone oxidoreductase/Mrp antiporter transmembrane" evidence="9">
    <location>
        <begin position="139"/>
        <end position="441"/>
    </location>
</feature>
<feature type="transmembrane region" description="Helical" evidence="8">
    <location>
        <begin position="310"/>
        <end position="331"/>
    </location>
</feature>
<accession>A0ABY1JEV3</accession>
<evidence type="ECO:0000313" key="11">
    <source>
        <dbReference type="Proteomes" id="UP000185093"/>
    </source>
</evidence>
<dbReference type="PANTHER" id="PTHR42703">
    <property type="entry name" value="NADH DEHYDROGENASE"/>
    <property type="match status" value="1"/>
</dbReference>
<evidence type="ECO:0000256" key="8">
    <source>
        <dbReference type="SAM" id="Phobius"/>
    </source>
</evidence>
<keyword evidence="5 8" id="KW-1133">Transmembrane helix</keyword>
<reference evidence="10 11" key="1">
    <citation type="submission" date="2016-11" db="EMBL/GenBank/DDBJ databases">
        <authorList>
            <person name="Varghese N."/>
            <person name="Submissions S."/>
        </authorList>
    </citation>
    <scope>NUCLEOTIDE SEQUENCE [LARGE SCALE GENOMIC DNA]</scope>
    <source>
        <strain evidence="10 11">DSM 20664</strain>
    </source>
</reference>
<feature type="transmembrane region" description="Helical" evidence="8">
    <location>
        <begin position="351"/>
        <end position="374"/>
    </location>
</feature>
<dbReference type="InterPro" id="IPR003918">
    <property type="entry name" value="NADH_UbQ_OxRdtase"/>
</dbReference>
<feature type="transmembrane region" description="Helical" evidence="8">
    <location>
        <begin position="395"/>
        <end position="419"/>
    </location>
</feature>
<keyword evidence="11" id="KW-1185">Reference proteome</keyword>
<dbReference type="NCBIfam" id="NF006240">
    <property type="entry name" value="PRK08376.1"/>
    <property type="match status" value="1"/>
</dbReference>
<dbReference type="InterPro" id="IPR001750">
    <property type="entry name" value="ND/Mrp_TM"/>
</dbReference>
<feature type="transmembrane region" description="Helical" evidence="8">
    <location>
        <begin position="144"/>
        <end position="163"/>
    </location>
</feature>
<feature type="transmembrane region" description="Helical" evidence="8">
    <location>
        <begin position="121"/>
        <end position="138"/>
    </location>
</feature>
<dbReference type="PANTHER" id="PTHR42703:SF1">
    <property type="entry name" value="NA(+)_H(+) ANTIPORTER SUBUNIT D1"/>
    <property type="match status" value="1"/>
</dbReference>
<feature type="transmembrane region" description="Helical" evidence="8">
    <location>
        <begin position="467"/>
        <end position="488"/>
    </location>
</feature>
<evidence type="ECO:0000259" key="9">
    <source>
        <dbReference type="Pfam" id="PF00361"/>
    </source>
</evidence>
<organism evidence="10 11">
    <name type="scientific">Acetomicrobium flavidum</name>
    <dbReference type="NCBI Taxonomy" id="49896"/>
    <lineage>
        <taxon>Bacteria</taxon>
        <taxon>Thermotogati</taxon>
        <taxon>Synergistota</taxon>
        <taxon>Synergistia</taxon>
        <taxon>Synergistales</taxon>
        <taxon>Acetomicrobiaceae</taxon>
        <taxon>Acetomicrobium</taxon>
    </lineage>
</organism>
<dbReference type="EMBL" id="FSQZ01000001">
    <property type="protein sequence ID" value="SIN75258.1"/>
    <property type="molecule type" value="Genomic_DNA"/>
</dbReference>
<dbReference type="Proteomes" id="UP000185093">
    <property type="component" value="Unassembled WGS sequence"/>
</dbReference>
<feature type="transmembrane region" description="Helical" evidence="8">
    <location>
        <begin position="250"/>
        <end position="269"/>
    </location>
</feature>
<comment type="caution">
    <text evidence="10">The sequence shown here is derived from an EMBL/GenBank/DDBJ whole genome shotgun (WGS) entry which is preliminary data.</text>
</comment>
<dbReference type="InterPro" id="IPR050586">
    <property type="entry name" value="CPA3_Na-H_Antiporter_D"/>
</dbReference>
<evidence type="ECO:0000256" key="2">
    <source>
        <dbReference type="ARBA" id="ARBA00005346"/>
    </source>
</evidence>
<protein>
    <submittedName>
        <fullName evidence="10">Multicomponent Na+:H+ antiporter subunit D</fullName>
    </submittedName>
</protein>
<evidence type="ECO:0000256" key="1">
    <source>
        <dbReference type="ARBA" id="ARBA00004651"/>
    </source>
</evidence>
<feature type="transmembrane region" description="Helical" evidence="8">
    <location>
        <begin position="217"/>
        <end position="238"/>
    </location>
</feature>
<feature type="transmembrane region" description="Helical" evidence="8">
    <location>
        <begin position="32"/>
        <end position="50"/>
    </location>
</feature>
<evidence type="ECO:0000256" key="6">
    <source>
        <dbReference type="ARBA" id="ARBA00023136"/>
    </source>
</evidence>
<feature type="transmembrane region" description="Helical" evidence="8">
    <location>
        <begin position="88"/>
        <end position="109"/>
    </location>
</feature>
<feature type="transmembrane region" description="Helical" evidence="8">
    <location>
        <begin position="425"/>
        <end position="446"/>
    </location>
</feature>
<evidence type="ECO:0000256" key="5">
    <source>
        <dbReference type="ARBA" id="ARBA00022989"/>
    </source>
</evidence>
<keyword evidence="3" id="KW-1003">Cell membrane</keyword>
<dbReference type="RefSeq" id="WP_074199906.1">
    <property type="nucleotide sequence ID" value="NZ_DAONBL010000023.1"/>
</dbReference>
<keyword evidence="6 8" id="KW-0472">Membrane</keyword>
<name>A0ABY1JEV3_9BACT</name>